<dbReference type="GO" id="GO:0035438">
    <property type="term" value="F:cyclic-di-GMP binding"/>
    <property type="evidence" value="ECO:0007669"/>
    <property type="project" value="InterPro"/>
</dbReference>
<evidence type="ECO:0000313" key="3">
    <source>
        <dbReference type="EMBL" id="MBB5730150.1"/>
    </source>
</evidence>
<sequence length="113" mass="12266">MTESAAVDAASAVPSTDESHTPRRTERTPADFPVSLRRQGLQRFSVRLVDLSPGGFCTEVDDPPRVGTTLWLTLPGLAPMMARVAWATGFRIGAEFTTPMHPSVLQSVIDRNS</sequence>
<dbReference type="AlphaFoldDB" id="A0A7W9BUB6"/>
<dbReference type="InterPro" id="IPR009875">
    <property type="entry name" value="PilZ_domain"/>
</dbReference>
<dbReference type="SUPFAM" id="SSF141371">
    <property type="entry name" value="PilZ domain-like"/>
    <property type="match status" value="1"/>
</dbReference>
<name>A0A7W9BUB6_9SPHN</name>
<feature type="domain" description="PilZ" evidence="2">
    <location>
        <begin position="23"/>
        <end position="103"/>
    </location>
</feature>
<feature type="region of interest" description="Disordered" evidence="1">
    <location>
        <begin position="1"/>
        <end position="30"/>
    </location>
</feature>
<keyword evidence="4" id="KW-1185">Reference proteome</keyword>
<accession>A0A7W9BUB6</accession>
<evidence type="ECO:0000259" key="2">
    <source>
        <dbReference type="Pfam" id="PF07238"/>
    </source>
</evidence>
<dbReference type="OrthoDB" id="9795572at2"/>
<feature type="compositionally biased region" description="Basic and acidic residues" evidence="1">
    <location>
        <begin position="17"/>
        <end position="29"/>
    </location>
</feature>
<proteinExistence type="predicted"/>
<organism evidence="3 4">
    <name type="scientific">Sphingomonas prati</name>
    <dbReference type="NCBI Taxonomy" id="1843237"/>
    <lineage>
        <taxon>Bacteria</taxon>
        <taxon>Pseudomonadati</taxon>
        <taxon>Pseudomonadota</taxon>
        <taxon>Alphaproteobacteria</taxon>
        <taxon>Sphingomonadales</taxon>
        <taxon>Sphingomonadaceae</taxon>
        <taxon>Sphingomonas</taxon>
    </lineage>
</organism>
<comment type="caution">
    <text evidence="3">The sequence shown here is derived from an EMBL/GenBank/DDBJ whole genome shotgun (WGS) entry which is preliminary data.</text>
</comment>
<dbReference type="RefSeq" id="WP_157176351.1">
    <property type="nucleotide sequence ID" value="NZ_BMJP01000004.1"/>
</dbReference>
<reference evidence="3 4" key="1">
    <citation type="submission" date="2020-08" db="EMBL/GenBank/DDBJ databases">
        <title>Genomic Encyclopedia of Type Strains, Phase IV (KMG-IV): sequencing the most valuable type-strain genomes for metagenomic binning, comparative biology and taxonomic classification.</title>
        <authorList>
            <person name="Goeker M."/>
        </authorList>
    </citation>
    <scope>NUCLEOTIDE SEQUENCE [LARGE SCALE GENOMIC DNA]</scope>
    <source>
        <strain evidence="3 4">DSM 103336</strain>
    </source>
</reference>
<dbReference type="Pfam" id="PF07238">
    <property type="entry name" value="PilZ"/>
    <property type="match status" value="1"/>
</dbReference>
<feature type="compositionally biased region" description="Low complexity" evidence="1">
    <location>
        <begin position="1"/>
        <end position="13"/>
    </location>
</feature>
<protein>
    <recommendedName>
        <fullName evidence="2">PilZ domain-containing protein</fullName>
    </recommendedName>
</protein>
<evidence type="ECO:0000313" key="4">
    <source>
        <dbReference type="Proteomes" id="UP000546701"/>
    </source>
</evidence>
<dbReference type="Gene3D" id="2.40.10.220">
    <property type="entry name" value="predicted glycosyltransferase like domains"/>
    <property type="match status" value="1"/>
</dbReference>
<dbReference type="Proteomes" id="UP000546701">
    <property type="component" value="Unassembled WGS sequence"/>
</dbReference>
<evidence type="ECO:0000256" key="1">
    <source>
        <dbReference type="SAM" id="MobiDB-lite"/>
    </source>
</evidence>
<dbReference type="EMBL" id="JACIJR010000006">
    <property type="protein sequence ID" value="MBB5730150.1"/>
    <property type="molecule type" value="Genomic_DNA"/>
</dbReference>
<gene>
    <name evidence="3" type="ORF">FHS99_002648</name>
</gene>